<dbReference type="KEGG" id="tso:IZ6_14280"/>
<dbReference type="AlphaFoldDB" id="A0A6S6QHN7"/>
<sequence>MNVQPDFQFKISRVFNAPRDVVWKAWTDEVHLLEWWHPKGFKTRFAKVDLRPGGMFHYGLETPDGKAFCGRFIYRAIEPPSHLEFVMSFADEDANIARNIWNEGWPLEILHVVTFTEKGGKTEVSLRSHPVNATPEEIAAFEAGAPSMKGGYGGTFDNLDDLLASKK</sequence>
<dbReference type="Gene3D" id="3.30.530.20">
    <property type="match status" value="1"/>
</dbReference>
<dbReference type="InterPro" id="IPR013538">
    <property type="entry name" value="ASHA1/2-like_C"/>
</dbReference>
<dbReference type="EMBL" id="AP023361">
    <property type="protein sequence ID" value="BCJ90693.1"/>
    <property type="molecule type" value="Genomic_DNA"/>
</dbReference>
<dbReference type="CDD" id="cd07814">
    <property type="entry name" value="SRPBCC_CalC_Aha1-like"/>
    <property type="match status" value="1"/>
</dbReference>
<dbReference type="SUPFAM" id="SSF55961">
    <property type="entry name" value="Bet v1-like"/>
    <property type="match status" value="1"/>
</dbReference>
<dbReference type="InterPro" id="IPR023393">
    <property type="entry name" value="START-like_dom_sf"/>
</dbReference>
<name>A0A6S6QHN7_9HYPH</name>
<comment type="similarity">
    <text evidence="1">Belongs to the AHA1 family.</text>
</comment>
<feature type="domain" description="Activator of Hsp90 ATPase homologue 1/2-like C-terminal" evidence="2">
    <location>
        <begin position="16"/>
        <end position="163"/>
    </location>
</feature>
<proteinExistence type="inferred from homology"/>
<evidence type="ECO:0000256" key="1">
    <source>
        <dbReference type="ARBA" id="ARBA00006817"/>
    </source>
</evidence>
<protein>
    <submittedName>
        <fullName evidence="3">Activator of HSP90 ATPase</fullName>
    </submittedName>
</protein>
<evidence type="ECO:0000259" key="2">
    <source>
        <dbReference type="Pfam" id="PF08327"/>
    </source>
</evidence>
<evidence type="ECO:0000313" key="4">
    <source>
        <dbReference type="Proteomes" id="UP000515317"/>
    </source>
</evidence>
<dbReference type="RefSeq" id="WP_222877309.1">
    <property type="nucleotide sequence ID" value="NZ_AP023361.1"/>
</dbReference>
<reference evidence="3 4" key="1">
    <citation type="submission" date="2020-08" db="EMBL/GenBank/DDBJ databases">
        <title>Genome sequence of Rhizobiales bacterium strain IZ6.</title>
        <authorList>
            <person name="Nakai R."/>
            <person name="Naganuma T."/>
        </authorList>
    </citation>
    <scope>NUCLEOTIDE SEQUENCE [LARGE SCALE GENOMIC DNA]</scope>
    <source>
        <strain evidence="3 4">IZ6</strain>
    </source>
</reference>
<gene>
    <name evidence="3" type="ORF">IZ6_14280</name>
</gene>
<evidence type="ECO:0000313" key="3">
    <source>
        <dbReference type="EMBL" id="BCJ90693.1"/>
    </source>
</evidence>
<accession>A0A6S6QHN7</accession>
<organism evidence="3 4">
    <name type="scientific">Terrihabitans soli</name>
    <dbReference type="NCBI Taxonomy" id="708113"/>
    <lineage>
        <taxon>Bacteria</taxon>
        <taxon>Pseudomonadati</taxon>
        <taxon>Pseudomonadota</taxon>
        <taxon>Alphaproteobacteria</taxon>
        <taxon>Hyphomicrobiales</taxon>
        <taxon>Terrihabitans</taxon>
    </lineage>
</organism>
<dbReference type="Proteomes" id="UP000515317">
    <property type="component" value="Chromosome"/>
</dbReference>
<dbReference type="Pfam" id="PF08327">
    <property type="entry name" value="AHSA1"/>
    <property type="match status" value="1"/>
</dbReference>
<keyword evidence="4" id="KW-1185">Reference proteome</keyword>